<dbReference type="KEGG" id="bpy:Bphyt_5806"/>
<dbReference type="PANTHER" id="PTHR43800">
    <property type="entry name" value="PEPTIDYL-LYSINE N-ACETYLTRANSFERASE YJAB"/>
    <property type="match status" value="1"/>
</dbReference>
<keyword evidence="1 4" id="KW-0808">Transferase</keyword>
<gene>
    <name evidence="4" type="ordered locus">Bphyt_5806</name>
</gene>
<dbReference type="STRING" id="398527.Bphyt_5806"/>
<organism evidence="4 5">
    <name type="scientific">Paraburkholderia phytofirmans (strain DSM 17436 / LMG 22146 / PsJN)</name>
    <name type="common">Burkholderia phytofirmans</name>
    <dbReference type="NCBI Taxonomy" id="398527"/>
    <lineage>
        <taxon>Bacteria</taxon>
        <taxon>Pseudomonadati</taxon>
        <taxon>Pseudomonadota</taxon>
        <taxon>Betaproteobacteria</taxon>
        <taxon>Burkholderiales</taxon>
        <taxon>Burkholderiaceae</taxon>
        <taxon>Paraburkholderia</taxon>
    </lineage>
</organism>
<evidence type="ECO:0000313" key="4">
    <source>
        <dbReference type="EMBL" id="ACD20142.1"/>
    </source>
</evidence>
<dbReference type="PANTHER" id="PTHR43800:SF1">
    <property type="entry name" value="PEPTIDYL-LYSINE N-ACETYLTRANSFERASE YJAB"/>
    <property type="match status" value="1"/>
</dbReference>
<feature type="domain" description="N-acetyltransferase" evidence="3">
    <location>
        <begin position="15"/>
        <end position="165"/>
    </location>
</feature>
<dbReference type="CDD" id="cd04301">
    <property type="entry name" value="NAT_SF"/>
    <property type="match status" value="1"/>
</dbReference>
<sequence length="183" mass="20620">MHEPARMPMQHATGMTFRFAEQHDAHAIRAIEFEAGQRFLSVDMAGIADAPPMDLEVVERKIAAREIIVAVAADATCAGFVMFEPQPTRIYVQELDVLTSHAGQRIGAALIEQVAHIARAQRLTQLILSTFREVPWNAPYYRRLGFRDIEEAELDAALIARRDAHIARGLDESKRVFMRRDLA</sequence>
<proteinExistence type="predicted"/>
<evidence type="ECO:0000259" key="3">
    <source>
        <dbReference type="PROSITE" id="PS51186"/>
    </source>
</evidence>
<reference evidence="4 5" key="1">
    <citation type="journal article" date="2011" name="J. Bacteriol.">
        <title>Complete genome sequence of the plant growth-promoting endophyte Burkholderia phytofirmans strain PsJN.</title>
        <authorList>
            <person name="Weilharter A."/>
            <person name="Mitter B."/>
            <person name="Shin M.V."/>
            <person name="Chain P.S."/>
            <person name="Nowak J."/>
            <person name="Sessitsch A."/>
        </authorList>
    </citation>
    <scope>NUCLEOTIDE SEQUENCE [LARGE SCALE GENOMIC DNA]</scope>
    <source>
        <strain evidence="5">DSM 17436 / LMG 22146 / PsJN</strain>
    </source>
</reference>
<dbReference type="Gene3D" id="3.40.630.30">
    <property type="match status" value="1"/>
</dbReference>
<evidence type="ECO:0000256" key="1">
    <source>
        <dbReference type="ARBA" id="ARBA00022679"/>
    </source>
</evidence>
<keyword evidence="2" id="KW-0012">Acyltransferase</keyword>
<dbReference type="EMBL" id="CP001053">
    <property type="protein sequence ID" value="ACD20142.1"/>
    <property type="molecule type" value="Genomic_DNA"/>
</dbReference>
<dbReference type="InterPro" id="IPR000182">
    <property type="entry name" value="GNAT_dom"/>
</dbReference>
<dbReference type="GO" id="GO:0016747">
    <property type="term" value="F:acyltransferase activity, transferring groups other than amino-acyl groups"/>
    <property type="evidence" value="ECO:0007669"/>
    <property type="project" value="InterPro"/>
</dbReference>
<name>B2TGH0_PARPJ</name>
<accession>B2TGH0</accession>
<dbReference type="SUPFAM" id="SSF55729">
    <property type="entry name" value="Acyl-CoA N-acyltransferases (Nat)"/>
    <property type="match status" value="1"/>
</dbReference>
<evidence type="ECO:0000313" key="5">
    <source>
        <dbReference type="Proteomes" id="UP000001739"/>
    </source>
</evidence>
<protein>
    <submittedName>
        <fullName evidence="4">GCN5-related N-acetyltransferase</fullName>
    </submittedName>
</protein>
<dbReference type="InterPro" id="IPR016181">
    <property type="entry name" value="Acyl_CoA_acyltransferase"/>
</dbReference>
<dbReference type="Proteomes" id="UP000001739">
    <property type="component" value="Chromosome 2"/>
</dbReference>
<dbReference type="Pfam" id="PF00583">
    <property type="entry name" value="Acetyltransf_1"/>
    <property type="match status" value="1"/>
</dbReference>
<dbReference type="eggNOG" id="COG0454">
    <property type="taxonomic scope" value="Bacteria"/>
</dbReference>
<evidence type="ECO:0000256" key="2">
    <source>
        <dbReference type="ARBA" id="ARBA00023315"/>
    </source>
</evidence>
<dbReference type="AlphaFoldDB" id="B2TGH0"/>
<dbReference type="HOGENOM" id="CLU_096760_0_0_4"/>
<dbReference type="PROSITE" id="PS51186">
    <property type="entry name" value="GNAT"/>
    <property type="match status" value="1"/>
</dbReference>